<evidence type="ECO:0000313" key="2">
    <source>
        <dbReference type="EMBL" id="GGZ92245.1"/>
    </source>
</evidence>
<feature type="compositionally biased region" description="Basic and acidic residues" evidence="1">
    <location>
        <begin position="32"/>
        <end position="46"/>
    </location>
</feature>
<evidence type="ECO:0000256" key="1">
    <source>
        <dbReference type="SAM" id="MobiDB-lite"/>
    </source>
</evidence>
<sequence length="110" mass="11356">MEDPAGGLHAAFARGEGLPADQARIEPTGRPQQREGVEGQGDRLPWEAELLAAGWTAAPDSEPGTQEPPGRETGSARSLPESGATGGVCAGVPLTQVIMLVARFTPQLSL</sequence>
<dbReference type="Proteomes" id="UP000623010">
    <property type="component" value="Unassembled WGS sequence"/>
</dbReference>
<accession>A0A918RCC1</accession>
<name>A0A918RCC1_9ACTN</name>
<comment type="caution">
    <text evidence="2">The sequence shown here is derived from an EMBL/GenBank/DDBJ whole genome shotgun (WGS) entry which is preliminary data.</text>
</comment>
<organism evidence="2 3">
    <name type="scientific">Streptomyces echinoruber</name>
    <dbReference type="NCBI Taxonomy" id="68898"/>
    <lineage>
        <taxon>Bacteria</taxon>
        <taxon>Bacillati</taxon>
        <taxon>Actinomycetota</taxon>
        <taxon>Actinomycetes</taxon>
        <taxon>Kitasatosporales</taxon>
        <taxon>Streptomycetaceae</taxon>
        <taxon>Streptomyces</taxon>
    </lineage>
</organism>
<dbReference type="EMBL" id="BMWH01000012">
    <property type="protein sequence ID" value="GGZ92245.1"/>
    <property type="molecule type" value="Genomic_DNA"/>
</dbReference>
<reference evidence="2" key="2">
    <citation type="submission" date="2020-09" db="EMBL/GenBank/DDBJ databases">
        <authorList>
            <person name="Sun Q."/>
            <person name="Ohkuma M."/>
        </authorList>
    </citation>
    <scope>NUCLEOTIDE SEQUENCE</scope>
    <source>
        <strain evidence="2">JCM 5016</strain>
    </source>
</reference>
<dbReference type="AlphaFoldDB" id="A0A918RCC1"/>
<proteinExistence type="predicted"/>
<protein>
    <submittedName>
        <fullName evidence="2">Uncharacterized protein</fullName>
    </submittedName>
</protein>
<evidence type="ECO:0000313" key="3">
    <source>
        <dbReference type="Proteomes" id="UP000623010"/>
    </source>
</evidence>
<keyword evidence="3" id="KW-1185">Reference proteome</keyword>
<feature type="region of interest" description="Disordered" evidence="1">
    <location>
        <begin position="1"/>
        <end position="88"/>
    </location>
</feature>
<reference evidence="2" key="1">
    <citation type="journal article" date="2014" name="Int. J. Syst. Evol. Microbiol.">
        <title>Complete genome sequence of Corynebacterium casei LMG S-19264T (=DSM 44701T), isolated from a smear-ripened cheese.</title>
        <authorList>
            <consortium name="US DOE Joint Genome Institute (JGI-PGF)"/>
            <person name="Walter F."/>
            <person name="Albersmeier A."/>
            <person name="Kalinowski J."/>
            <person name="Ruckert C."/>
        </authorList>
    </citation>
    <scope>NUCLEOTIDE SEQUENCE</scope>
    <source>
        <strain evidence="2">JCM 5016</strain>
    </source>
</reference>
<gene>
    <name evidence="2" type="ORF">GCM10010389_33570</name>
</gene>